<evidence type="ECO:0000313" key="2">
    <source>
        <dbReference type="WBParaSite" id="JU765_v2.g16879.t1"/>
    </source>
</evidence>
<name>A0AC34QJU4_9BILA</name>
<protein>
    <submittedName>
        <fullName evidence="2">EH domain-binding protein 1</fullName>
    </submittedName>
</protein>
<reference evidence="2" key="1">
    <citation type="submission" date="2022-11" db="UniProtKB">
        <authorList>
            <consortium name="WormBaseParasite"/>
        </authorList>
    </citation>
    <scope>IDENTIFICATION</scope>
</reference>
<accession>A0AC34QJU4</accession>
<sequence>MTMVWRKIKRSGHLASKFNFNIAFKELVIETDVAKKPDKILVACMHRRRRYECEPRTVEKSFSNQSKSLLVWPGLATDALELETTLYKDANKEQYDNKEWTLIVEEISPKGKQRAIAAIALNLCFFVNESPDVKTELKLKLRPLQKYVKNCTLSLVLTSTLLKHGHGSDVDLRSNASIASASKVPPLEVEIDEEDDAEIAQEMAHAVDEFSRWQEENAAEIVKPVPIPAAKNAWGEPPEPAAPPLPPHRGRTTSTDSQPLIARRSTDSAPPPLEKRRESQNSVIRSLPPPPPTPIKNEPLLKWCQRITAGYKNVKITDFSKSWRSGLAFCAIIHRYDPSLIGSFEDLDFSAAKTSQKENCRKAFEVAATIGVQKTLDEGEMTIYPDEQKVTDFLRRLRSVLQGPEWDEAIDPRKSEYRISTVYGLSESEMNVIKDLERKRLMRGEDEPDGTAVNVKTNAEIKPTKMPEPAVEQPVEEEERPIAGGRTRRASFKELEEHEKILKKMTDEMKMLADEVSQPTSPQPSLPDKVQDQNESPSPEEEQAKKRLEEARRMIESIHASGVTISPVRPRGGARPQYNYYSVRSGQASPTLERKIYAHIRQSSDVTNKSLPSNNGVYHSPHDAPPGAQPSTLDRVKRYGSMRGAELAETLAQFMVPVWEPPKTIPRRAQPTEASFSQTQSANATPTRKIVTNFEKNFVQVSNINEELQRIAQRLEEVEKLDRYVEEKIQTVERDTEEEQKFITEHMKLLTEKDSLVRRQDYLNVAAALSEVEEKLAIVQQQVNEVTQNNDDYKSEEEKQRIDALVVEYKNLIDRKNELATELVMKEAEEEEHTERGRQTLERSQNFLRGSQEPLNTSKRIMNWIRISDRCKKCPVQLIDSIICCVWFSLKLVLIFPVELNALL</sequence>
<dbReference type="WBParaSite" id="JU765_v2.g16879.t1">
    <property type="protein sequence ID" value="JU765_v2.g16879.t1"/>
    <property type="gene ID" value="JU765_v2.g16879"/>
</dbReference>
<dbReference type="Proteomes" id="UP000887576">
    <property type="component" value="Unplaced"/>
</dbReference>
<organism evidence="1 2">
    <name type="scientific">Panagrolaimus sp. JU765</name>
    <dbReference type="NCBI Taxonomy" id="591449"/>
    <lineage>
        <taxon>Eukaryota</taxon>
        <taxon>Metazoa</taxon>
        <taxon>Ecdysozoa</taxon>
        <taxon>Nematoda</taxon>
        <taxon>Chromadorea</taxon>
        <taxon>Rhabditida</taxon>
        <taxon>Tylenchina</taxon>
        <taxon>Panagrolaimomorpha</taxon>
        <taxon>Panagrolaimoidea</taxon>
        <taxon>Panagrolaimidae</taxon>
        <taxon>Panagrolaimus</taxon>
    </lineage>
</organism>
<evidence type="ECO:0000313" key="1">
    <source>
        <dbReference type="Proteomes" id="UP000887576"/>
    </source>
</evidence>
<proteinExistence type="predicted"/>